<name>A0A6S7BCR2_9BURK</name>
<accession>A0A6S7BCR2</accession>
<sequence>MSHPFKVGDKVKNLGDTEWHGSDGPVVGEVYTVDRISGGDGRYYIRLAEFSERYPSHTRSVNKYVRATVPPPNPYGISVSPGSFMGFPVCPPDNLPSRDAAETWVKDHGSCGVTYVIYEKVPCVSLTVKQTVTREVVRV</sequence>
<organism evidence="1 2">
    <name type="scientific">Pararobbsia alpina</name>
    <dbReference type="NCBI Taxonomy" id="621374"/>
    <lineage>
        <taxon>Bacteria</taxon>
        <taxon>Pseudomonadati</taxon>
        <taxon>Pseudomonadota</taxon>
        <taxon>Betaproteobacteria</taxon>
        <taxon>Burkholderiales</taxon>
        <taxon>Burkholderiaceae</taxon>
        <taxon>Pararobbsia</taxon>
    </lineage>
</organism>
<keyword evidence="2" id="KW-1185">Reference proteome</keyword>
<evidence type="ECO:0000313" key="2">
    <source>
        <dbReference type="Proteomes" id="UP000494115"/>
    </source>
</evidence>
<evidence type="ECO:0000313" key="1">
    <source>
        <dbReference type="EMBL" id="CAB3795579.1"/>
    </source>
</evidence>
<dbReference type="EMBL" id="CADIKM010000021">
    <property type="protein sequence ID" value="CAB3795579.1"/>
    <property type="molecule type" value="Genomic_DNA"/>
</dbReference>
<reference evidence="1 2" key="1">
    <citation type="submission" date="2020-04" db="EMBL/GenBank/DDBJ databases">
        <authorList>
            <person name="De Canck E."/>
        </authorList>
    </citation>
    <scope>NUCLEOTIDE SEQUENCE [LARGE SCALE GENOMIC DNA]</scope>
    <source>
        <strain evidence="1 2">LMG 28138</strain>
    </source>
</reference>
<dbReference type="AlphaFoldDB" id="A0A6S7BCR2"/>
<gene>
    <name evidence="1" type="ORF">LMG28138_03908</name>
</gene>
<proteinExistence type="predicted"/>
<dbReference type="Proteomes" id="UP000494115">
    <property type="component" value="Unassembled WGS sequence"/>
</dbReference>
<dbReference type="RefSeq" id="WP_175106458.1">
    <property type="nucleotide sequence ID" value="NZ_CADIKM010000021.1"/>
</dbReference>
<protein>
    <submittedName>
        <fullName evidence="1">Uncharacterized protein</fullName>
    </submittedName>
</protein>